<feature type="transmembrane region" description="Helical" evidence="1">
    <location>
        <begin position="27"/>
        <end position="47"/>
    </location>
</feature>
<evidence type="ECO:0000313" key="2">
    <source>
        <dbReference type="EMBL" id="SDX04784.1"/>
    </source>
</evidence>
<dbReference type="Proteomes" id="UP000182379">
    <property type="component" value="Unassembled WGS sequence"/>
</dbReference>
<comment type="caution">
    <text evidence="2">The sequence shown here is derived from an EMBL/GenBank/DDBJ whole genome shotgun (WGS) entry which is preliminary data.</text>
</comment>
<gene>
    <name evidence="2" type="ORF">SAMN05216495_11151</name>
</gene>
<dbReference type="Pfam" id="PF03806">
    <property type="entry name" value="ABG_transport"/>
    <property type="match status" value="1"/>
</dbReference>
<dbReference type="InterPro" id="IPR004697">
    <property type="entry name" value="AbgT"/>
</dbReference>
<feature type="transmembrane region" description="Helical" evidence="1">
    <location>
        <begin position="170"/>
        <end position="197"/>
    </location>
</feature>
<dbReference type="GO" id="GO:0015558">
    <property type="term" value="F:secondary active p-aminobenzoyl-glutamate transmembrane transporter activity"/>
    <property type="evidence" value="ECO:0007669"/>
    <property type="project" value="InterPro"/>
</dbReference>
<dbReference type="PANTHER" id="PTHR30282">
    <property type="entry name" value="P-AMINOBENZOYL GLUTAMATE TRANSPORTER"/>
    <property type="match status" value="1"/>
</dbReference>
<proteinExistence type="predicted"/>
<dbReference type="RefSeq" id="WP_256334063.1">
    <property type="nucleotide sequence ID" value="NZ_FNOP01000011.1"/>
</dbReference>
<accession>A0A1H2YJH8</accession>
<protein>
    <submittedName>
        <fullName evidence="2">Aminobenzoyl-glutamate transport protein</fullName>
    </submittedName>
</protein>
<evidence type="ECO:0000313" key="3">
    <source>
        <dbReference type="Proteomes" id="UP000182379"/>
    </source>
</evidence>
<keyword evidence="1" id="KW-1133">Transmembrane helix</keyword>
<dbReference type="PANTHER" id="PTHR30282:SF0">
    <property type="entry name" value="P-AMINOBENZOYL-GLUTAMATE TRANSPORT PROTEIN"/>
    <property type="match status" value="1"/>
</dbReference>
<keyword evidence="1" id="KW-0812">Transmembrane</keyword>
<keyword evidence="1" id="KW-0472">Membrane</keyword>
<dbReference type="AlphaFoldDB" id="A0A1H2YJH8"/>
<evidence type="ECO:0000256" key="1">
    <source>
        <dbReference type="SAM" id="Phobius"/>
    </source>
</evidence>
<dbReference type="EMBL" id="FNOP01000011">
    <property type="protein sequence ID" value="SDX04784.1"/>
    <property type="molecule type" value="Genomic_DNA"/>
</dbReference>
<feature type="transmembrane region" description="Helical" evidence="1">
    <location>
        <begin position="273"/>
        <end position="290"/>
    </location>
</feature>
<name>A0A1H2YJH8_ACIFE</name>
<feature type="transmembrane region" description="Helical" evidence="1">
    <location>
        <begin position="218"/>
        <end position="237"/>
    </location>
</feature>
<feature type="transmembrane region" description="Helical" evidence="1">
    <location>
        <begin position="90"/>
        <end position="110"/>
    </location>
</feature>
<organism evidence="2 3">
    <name type="scientific">Acidaminococcus fermentans</name>
    <dbReference type="NCBI Taxonomy" id="905"/>
    <lineage>
        <taxon>Bacteria</taxon>
        <taxon>Bacillati</taxon>
        <taxon>Bacillota</taxon>
        <taxon>Negativicutes</taxon>
        <taxon>Acidaminococcales</taxon>
        <taxon>Acidaminococcaceae</taxon>
        <taxon>Acidaminococcus</taxon>
    </lineage>
</organism>
<dbReference type="GO" id="GO:1902604">
    <property type="term" value="P:p-aminobenzoyl-glutamate transmembrane transport"/>
    <property type="evidence" value="ECO:0007669"/>
    <property type="project" value="InterPro"/>
</dbReference>
<feature type="transmembrane region" description="Helical" evidence="1">
    <location>
        <begin position="131"/>
        <end position="164"/>
    </location>
</feature>
<sequence length="339" mass="36959">MAKEKKSLMNRFIHIIEKGGNKLPHPFILFGILLVAVLILSFVFSQLGTSITYFSASKTAGAAGKEVTVKVVNLLSADNLRYLITKYPDIYVGYTPLKLTLIMMATTAFIDKTGFFETLMKKYLLKAPKSLITFAVAFMAVNANLMSDAGTYFSLAIGGVIFHAMGRNPLIGVILGYAGCSGGFTANLFLAGTDALLAGITENIVEQMGLSVPINPAINYFFMASATVFLAITLTLFTEKVVCKMVGDGEGVVDRSLLEQYQPTPEQEKGLRWSGYGFLFFLAVMALLTVPQTAILRNQAGGFLPKSPPVPGDYHDHRLFVRQHRAALRLGHRPDQEGP</sequence>
<reference evidence="2 3" key="1">
    <citation type="submission" date="2016-10" db="EMBL/GenBank/DDBJ databases">
        <authorList>
            <person name="Varghese N."/>
            <person name="Submissions S."/>
        </authorList>
    </citation>
    <scope>NUCLEOTIDE SEQUENCE [LARGE SCALE GENOMIC DNA]</scope>
    <source>
        <strain evidence="2 3">WCC6</strain>
    </source>
</reference>